<evidence type="ECO:0000256" key="1">
    <source>
        <dbReference type="ARBA" id="ARBA00004141"/>
    </source>
</evidence>
<dbReference type="InterPro" id="IPR036734">
    <property type="entry name" value="Neur_chan_lig-bd_sf"/>
</dbReference>
<dbReference type="InterPro" id="IPR018000">
    <property type="entry name" value="Neurotransmitter_ion_chnl_CS"/>
</dbReference>
<dbReference type="Gene3D" id="2.70.170.10">
    <property type="entry name" value="Neurotransmitter-gated ion-channel ligand-binding domain"/>
    <property type="match status" value="2"/>
</dbReference>
<dbReference type="GO" id="GO:0004888">
    <property type="term" value="F:transmembrane signaling receptor activity"/>
    <property type="evidence" value="ECO:0007669"/>
    <property type="project" value="InterPro"/>
</dbReference>
<evidence type="ECO:0000313" key="5">
    <source>
        <dbReference type="WBParaSite" id="PDA_v2.g26815.t1"/>
    </source>
</evidence>
<name>A0A914QHN0_9BILA</name>
<dbReference type="Pfam" id="PF02931">
    <property type="entry name" value="Neur_chan_LBD"/>
    <property type="match status" value="1"/>
</dbReference>
<proteinExistence type="predicted"/>
<keyword evidence="4" id="KW-1185">Reference proteome</keyword>
<dbReference type="InterPro" id="IPR006202">
    <property type="entry name" value="Neur_chan_lig-bd"/>
</dbReference>
<organism evidence="4 5">
    <name type="scientific">Panagrolaimus davidi</name>
    <dbReference type="NCBI Taxonomy" id="227884"/>
    <lineage>
        <taxon>Eukaryota</taxon>
        <taxon>Metazoa</taxon>
        <taxon>Ecdysozoa</taxon>
        <taxon>Nematoda</taxon>
        <taxon>Chromadorea</taxon>
        <taxon>Rhabditida</taxon>
        <taxon>Tylenchina</taxon>
        <taxon>Panagrolaimomorpha</taxon>
        <taxon>Panagrolaimoidea</taxon>
        <taxon>Panagrolaimidae</taxon>
        <taxon>Panagrolaimus</taxon>
    </lineage>
</organism>
<accession>A0A914QHN0</accession>
<dbReference type="GO" id="GO:0016020">
    <property type="term" value="C:membrane"/>
    <property type="evidence" value="ECO:0007669"/>
    <property type="project" value="UniProtKB-SubCell"/>
</dbReference>
<protein>
    <submittedName>
        <fullName evidence="5">Neurotransmitter-gated ion-channel ligand-binding domain-containing protein</fullName>
    </submittedName>
</protein>
<evidence type="ECO:0000259" key="3">
    <source>
        <dbReference type="Pfam" id="PF02931"/>
    </source>
</evidence>
<dbReference type="SUPFAM" id="SSF63712">
    <property type="entry name" value="Nicotinic receptor ligand binding domain-like"/>
    <property type="match status" value="1"/>
</dbReference>
<evidence type="ECO:0000313" key="4">
    <source>
        <dbReference type="Proteomes" id="UP000887578"/>
    </source>
</evidence>
<dbReference type="PANTHER" id="PTHR18945">
    <property type="entry name" value="NEUROTRANSMITTER GATED ION CHANNEL"/>
    <property type="match status" value="1"/>
</dbReference>
<dbReference type="InterPro" id="IPR006201">
    <property type="entry name" value="Neur_channel"/>
</dbReference>
<dbReference type="WBParaSite" id="PDA_v2.g26815.t1">
    <property type="protein sequence ID" value="PDA_v2.g26815.t1"/>
    <property type="gene ID" value="PDA_v2.g26815"/>
</dbReference>
<keyword evidence="2" id="KW-0472">Membrane</keyword>
<sequence length="167" mass="19083">MSGRSSDGSLLPIESDDSQCTSDKVWVQEVNAINEITSDFDMDIYVTELWVDYALKYEDMNPCKNNLSLNNEVKFLKGVWINYRVQVRGPCAMDFSTFPIDTHQCFLTLESFNYNNQEVDMRWLKSPTQPPLTLLKESIELPDFVLTNYSTFMAHVVYPAGIAKEGG</sequence>
<comment type="subcellular location">
    <subcellularLocation>
        <location evidence="1">Membrane</location>
        <topology evidence="1">Multi-pass membrane protein</topology>
    </subcellularLocation>
</comment>
<evidence type="ECO:0000256" key="2">
    <source>
        <dbReference type="ARBA" id="ARBA00023136"/>
    </source>
</evidence>
<reference evidence="5" key="1">
    <citation type="submission" date="2022-11" db="UniProtKB">
        <authorList>
            <consortium name="WormBaseParasite"/>
        </authorList>
    </citation>
    <scope>IDENTIFICATION</scope>
</reference>
<dbReference type="AlphaFoldDB" id="A0A914QHN0"/>
<dbReference type="PROSITE" id="PS00236">
    <property type="entry name" value="NEUROTR_ION_CHANNEL"/>
    <property type="match status" value="1"/>
</dbReference>
<feature type="domain" description="Neurotransmitter-gated ion-channel ligand-binding" evidence="3">
    <location>
        <begin position="79"/>
        <end position="153"/>
    </location>
</feature>
<dbReference type="GO" id="GO:0005230">
    <property type="term" value="F:extracellular ligand-gated monoatomic ion channel activity"/>
    <property type="evidence" value="ECO:0007669"/>
    <property type="project" value="InterPro"/>
</dbReference>
<dbReference type="Proteomes" id="UP000887578">
    <property type="component" value="Unplaced"/>
</dbReference>